<dbReference type="NCBIfam" id="NF038347">
    <property type="entry name" value="FtsX_Gpos"/>
    <property type="match status" value="1"/>
</dbReference>
<evidence type="ECO:0000256" key="10">
    <source>
        <dbReference type="PIRNR" id="PIRNR003097"/>
    </source>
</evidence>
<keyword evidence="5 10" id="KW-0132">Cell division</keyword>
<evidence type="ECO:0000259" key="13">
    <source>
        <dbReference type="Pfam" id="PF18075"/>
    </source>
</evidence>
<dbReference type="Pfam" id="PF02687">
    <property type="entry name" value="FtsX"/>
    <property type="match status" value="1"/>
</dbReference>
<evidence type="ECO:0000313" key="15">
    <source>
        <dbReference type="Proteomes" id="UP000190140"/>
    </source>
</evidence>
<keyword evidence="8 10" id="KW-0472">Membrane</keyword>
<reference evidence="14 15" key="1">
    <citation type="submission" date="2017-03" db="EMBL/GenBank/DDBJ databases">
        <title>Genome sequence of Clostridium thermoalcaliphilum DSM 7309.</title>
        <authorList>
            <person name="Poehlein A."/>
            <person name="Daniel R."/>
        </authorList>
    </citation>
    <scope>NUCLEOTIDE SEQUENCE [LARGE SCALE GENOMIC DNA]</scope>
    <source>
        <strain evidence="14 15">DSM 7309</strain>
    </source>
</reference>
<dbReference type="EMBL" id="MZGW01000006">
    <property type="protein sequence ID" value="OPJ55233.1"/>
    <property type="molecule type" value="Genomic_DNA"/>
</dbReference>
<dbReference type="PANTHER" id="PTHR47755:SF1">
    <property type="entry name" value="CELL DIVISION PROTEIN FTSX"/>
    <property type="match status" value="1"/>
</dbReference>
<keyword evidence="6 11" id="KW-0812">Transmembrane</keyword>
<keyword evidence="4 10" id="KW-1003">Cell membrane</keyword>
<dbReference type="InterPro" id="IPR040690">
    <property type="entry name" value="FtsX_ECD"/>
</dbReference>
<dbReference type="AlphaFoldDB" id="A0A1V4I5K8"/>
<feature type="transmembrane region" description="Helical" evidence="11">
    <location>
        <begin position="261"/>
        <end position="292"/>
    </location>
</feature>
<keyword evidence="15" id="KW-1185">Reference proteome</keyword>
<evidence type="ECO:0000256" key="2">
    <source>
        <dbReference type="ARBA" id="ARBA00007379"/>
    </source>
</evidence>
<comment type="similarity">
    <text evidence="2 10">Belongs to the ABC-4 integral membrane protein family. FtsX subfamily.</text>
</comment>
<evidence type="ECO:0000256" key="3">
    <source>
        <dbReference type="ARBA" id="ARBA00021907"/>
    </source>
</evidence>
<proteinExistence type="inferred from homology"/>
<evidence type="ECO:0000256" key="9">
    <source>
        <dbReference type="ARBA" id="ARBA00023306"/>
    </source>
</evidence>
<comment type="subcellular location">
    <subcellularLocation>
        <location evidence="1">Cell membrane</location>
        <topology evidence="1">Multi-pass membrane protein</topology>
    </subcellularLocation>
</comment>
<feature type="domain" description="ABC3 transporter permease C-terminal" evidence="12">
    <location>
        <begin position="175"/>
        <end position="297"/>
    </location>
</feature>
<evidence type="ECO:0000256" key="11">
    <source>
        <dbReference type="SAM" id="Phobius"/>
    </source>
</evidence>
<comment type="function">
    <text evidence="10">Part of the ABC transporter FtsEX involved in asymmetric cellular division facilitating the initiation of sporulation.</text>
</comment>
<dbReference type="PANTHER" id="PTHR47755">
    <property type="entry name" value="CELL DIVISION PROTEIN FTSX"/>
    <property type="match status" value="1"/>
</dbReference>
<feature type="transmembrane region" description="Helical" evidence="11">
    <location>
        <begin position="172"/>
        <end position="196"/>
    </location>
</feature>
<evidence type="ECO:0000256" key="5">
    <source>
        <dbReference type="ARBA" id="ARBA00022618"/>
    </source>
</evidence>
<dbReference type="PIRSF" id="PIRSF003097">
    <property type="entry name" value="FtsX"/>
    <property type="match status" value="1"/>
</dbReference>
<dbReference type="STRING" id="29349.CLOTH_15360"/>
<keyword evidence="9 10" id="KW-0131">Cell cycle</keyword>
<protein>
    <recommendedName>
        <fullName evidence="3 10">Cell division protein FtsX</fullName>
    </recommendedName>
</protein>
<gene>
    <name evidence="14" type="primary">ftsX</name>
    <name evidence="14" type="ORF">CLOTH_15360</name>
</gene>
<dbReference type="RefSeq" id="WP_331722058.1">
    <property type="nucleotide sequence ID" value="NZ_MZGW01000006.1"/>
</dbReference>
<feature type="transmembrane region" description="Helical" evidence="11">
    <location>
        <begin position="21"/>
        <end position="47"/>
    </location>
</feature>
<dbReference type="InterPro" id="IPR003838">
    <property type="entry name" value="ABC3_permease_C"/>
</dbReference>
<feature type="transmembrane region" description="Helical" evidence="11">
    <location>
        <begin position="216"/>
        <end position="241"/>
    </location>
</feature>
<dbReference type="GO" id="GO:0005886">
    <property type="term" value="C:plasma membrane"/>
    <property type="evidence" value="ECO:0007669"/>
    <property type="project" value="UniProtKB-SubCell"/>
</dbReference>
<sequence>MRMMNSMIYNIKEGVRGILKNGTMSIASIGSVAASLFILGIVLSIVLNINNIMLLAQQQFDKVQVFLHEDINEKDILAMRESIKDIDGVSKVEFESKDDALKKLKERWGEDAYLLEGIDNPLQNSFIISIESLEDADYVVSSLRNYTEIEDIKYYKDIIDKLINISNTIRTVGLILITLLSMLSLFIISNTVKLALHARKKEINIMKYIGATDWFIRWPFIIEGIVLGGLGSALAFGIIYFSYDGIYEKLGDPTYSAFAEYVLPISQISSTLATIFVVMGISIGVLGSIFSLRKYLRV</sequence>
<evidence type="ECO:0000256" key="7">
    <source>
        <dbReference type="ARBA" id="ARBA00022989"/>
    </source>
</evidence>
<keyword evidence="7 11" id="KW-1133">Transmembrane helix</keyword>
<dbReference type="Gene3D" id="3.30.70.3040">
    <property type="match status" value="1"/>
</dbReference>
<evidence type="ECO:0000256" key="8">
    <source>
        <dbReference type="ARBA" id="ARBA00023136"/>
    </source>
</evidence>
<evidence type="ECO:0000256" key="1">
    <source>
        <dbReference type="ARBA" id="ARBA00004651"/>
    </source>
</evidence>
<dbReference type="Pfam" id="PF18075">
    <property type="entry name" value="FtsX_ECD"/>
    <property type="match status" value="1"/>
</dbReference>
<dbReference type="Proteomes" id="UP000190140">
    <property type="component" value="Unassembled WGS sequence"/>
</dbReference>
<evidence type="ECO:0000259" key="12">
    <source>
        <dbReference type="Pfam" id="PF02687"/>
    </source>
</evidence>
<dbReference type="InterPro" id="IPR004513">
    <property type="entry name" value="FtsX"/>
</dbReference>
<evidence type="ECO:0000256" key="4">
    <source>
        <dbReference type="ARBA" id="ARBA00022475"/>
    </source>
</evidence>
<dbReference type="InterPro" id="IPR058204">
    <property type="entry name" value="FtsX_firmicutes-type"/>
</dbReference>
<dbReference type="GO" id="GO:0051301">
    <property type="term" value="P:cell division"/>
    <property type="evidence" value="ECO:0007669"/>
    <property type="project" value="UniProtKB-KW"/>
</dbReference>
<feature type="domain" description="FtsX extracellular" evidence="13">
    <location>
        <begin position="63"/>
        <end position="152"/>
    </location>
</feature>
<accession>A0A1V4I5K8</accession>
<evidence type="ECO:0000313" key="14">
    <source>
        <dbReference type="EMBL" id="OPJ55233.1"/>
    </source>
</evidence>
<organism evidence="14 15">
    <name type="scientific">Alkalithermobacter paradoxus</name>
    <dbReference type="NCBI Taxonomy" id="29349"/>
    <lineage>
        <taxon>Bacteria</taxon>
        <taxon>Bacillati</taxon>
        <taxon>Bacillota</taxon>
        <taxon>Clostridia</taxon>
        <taxon>Peptostreptococcales</taxon>
        <taxon>Tepidibacteraceae</taxon>
        <taxon>Alkalithermobacter</taxon>
    </lineage>
</organism>
<evidence type="ECO:0000256" key="6">
    <source>
        <dbReference type="ARBA" id="ARBA00022692"/>
    </source>
</evidence>
<comment type="caution">
    <text evidence="14">The sequence shown here is derived from an EMBL/GenBank/DDBJ whole genome shotgun (WGS) entry which is preliminary data.</text>
</comment>
<name>A0A1V4I5K8_9FIRM</name>